<evidence type="ECO:0000256" key="7">
    <source>
        <dbReference type="ARBA" id="ARBA00022737"/>
    </source>
</evidence>
<keyword evidence="10" id="KW-0044">Antibiotic</keyword>
<comment type="similarity">
    <text evidence="14">Belongs to the cysteine-rich repeat secretory protein family. Plasmodesmata-located proteins (PDLD) subfamily.</text>
</comment>
<evidence type="ECO:0000256" key="14">
    <source>
        <dbReference type="ARBA" id="ARBA00038393"/>
    </source>
</evidence>
<evidence type="ECO:0000259" key="16">
    <source>
        <dbReference type="PROSITE" id="PS51473"/>
    </source>
</evidence>
<keyword evidence="6" id="KW-0430">Lectin</keyword>
<accession>A0A2Z7BZ83</accession>
<dbReference type="PANTHER" id="PTHR32080">
    <property type="entry name" value="ANTIFUNGAL PROTEIN GINKBILOBIN-2-LIKE"/>
    <property type="match status" value="1"/>
</dbReference>
<comment type="subcellular location">
    <subcellularLocation>
        <location evidence="13">Cell junction</location>
        <location evidence="13">Plasmodesma</location>
    </subcellularLocation>
    <subcellularLocation>
        <location evidence="1">Cell membrane</location>
        <topology evidence="1">Single-pass type I membrane protein</topology>
    </subcellularLocation>
</comment>
<dbReference type="InterPro" id="IPR051378">
    <property type="entry name" value="Cell2Cell_Antifungal"/>
</dbReference>
<dbReference type="GO" id="GO:0031640">
    <property type="term" value="P:killing of cells of another organism"/>
    <property type="evidence" value="ECO:0007669"/>
    <property type="project" value="UniProtKB-KW"/>
</dbReference>
<evidence type="ECO:0000256" key="2">
    <source>
        <dbReference type="ARBA" id="ARBA00022529"/>
    </source>
</evidence>
<feature type="signal peptide" evidence="15">
    <location>
        <begin position="1"/>
        <end position="27"/>
    </location>
</feature>
<dbReference type="InterPro" id="IPR002902">
    <property type="entry name" value="GNK2"/>
</dbReference>
<dbReference type="Gene3D" id="3.30.430.20">
    <property type="entry name" value="Gnk2 domain, C-X8-C-X2-C motif"/>
    <property type="match status" value="1"/>
</dbReference>
<dbReference type="GO" id="GO:0050832">
    <property type="term" value="P:defense response to fungus"/>
    <property type="evidence" value="ECO:0007669"/>
    <property type="project" value="UniProtKB-KW"/>
</dbReference>
<sequence length="135" mass="14528">MVLPETPIFMTIPLLICIAGQFLVAQSEPNTSVNLLWCNLNGYSQEEVYASSVADVLMDLVNVTPNLKGFKYRTVAGNALAVSFGHATCNEALSNVDCADCLSVAKDAVTTGCRNSVGGRMELVDCGIRYENYPI</sequence>
<keyword evidence="18" id="KW-1185">Reference proteome</keyword>
<dbReference type="AlphaFoldDB" id="A0A2Z7BZ83"/>
<evidence type="ECO:0000313" key="18">
    <source>
        <dbReference type="Proteomes" id="UP000250235"/>
    </source>
</evidence>
<dbReference type="Proteomes" id="UP000250235">
    <property type="component" value="Unassembled WGS sequence"/>
</dbReference>
<keyword evidence="8" id="KW-0611">Plant defense</keyword>
<name>A0A2Z7BZ83_9LAMI</name>
<evidence type="ECO:0000256" key="9">
    <source>
        <dbReference type="ARBA" id="ARBA00022949"/>
    </source>
</evidence>
<organism evidence="17 18">
    <name type="scientific">Dorcoceras hygrometricum</name>
    <dbReference type="NCBI Taxonomy" id="472368"/>
    <lineage>
        <taxon>Eukaryota</taxon>
        <taxon>Viridiplantae</taxon>
        <taxon>Streptophyta</taxon>
        <taxon>Embryophyta</taxon>
        <taxon>Tracheophyta</taxon>
        <taxon>Spermatophyta</taxon>
        <taxon>Magnoliopsida</taxon>
        <taxon>eudicotyledons</taxon>
        <taxon>Gunneridae</taxon>
        <taxon>Pentapetalae</taxon>
        <taxon>asterids</taxon>
        <taxon>lamiids</taxon>
        <taxon>Lamiales</taxon>
        <taxon>Gesneriaceae</taxon>
        <taxon>Didymocarpoideae</taxon>
        <taxon>Trichosporeae</taxon>
        <taxon>Loxocarpinae</taxon>
        <taxon>Dorcoceras</taxon>
    </lineage>
</organism>
<evidence type="ECO:0000256" key="15">
    <source>
        <dbReference type="SAM" id="SignalP"/>
    </source>
</evidence>
<evidence type="ECO:0000256" key="4">
    <source>
        <dbReference type="ARBA" id="ARBA00022581"/>
    </source>
</evidence>
<evidence type="ECO:0000256" key="1">
    <source>
        <dbReference type="ARBA" id="ARBA00004251"/>
    </source>
</evidence>
<keyword evidence="4" id="KW-0945">Host-virus interaction</keyword>
<dbReference type="Pfam" id="PF01657">
    <property type="entry name" value="Stress-antifung"/>
    <property type="match status" value="1"/>
</dbReference>
<dbReference type="EMBL" id="KV000914">
    <property type="protein sequence ID" value="KZV39576.1"/>
    <property type="molecule type" value="Genomic_DNA"/>
</dbReference>
<evidence type="ECO:0000256" key="13">
    <source>
        <dbReference type="ARBA" id="ARBA00024184"/>
    </source>
</evidence>
<keyword evidence="3" id="KW-0295">Fungicide</keyword>
<dbReference type="PANTHER" id="PTHR32080:SF54">
    <property type="entry name" value="GNK2-HOMOLOGOUS DOMAIN-CONTAINING PROTEIN"/>
    <property type="match status" value="1"/>
</dbReference>
<evidence type="ECO:0000256" key="6">
    <source>
        <dbReference type="ARBA" id="ARBA00022734"/>
    </source>
</evidence>
<protein>
    <submittedName>
        <fullName evidence="17">Antifungal protein ginkbilobin-2-like</fullName>
    </submittedName>
</protein>
<keyword evidence="11" id="KW-0465">Mannose-binding</keyword>
<dbReference type="GO" id="GO:0005537">
    <property type="term" value="F:D-mannose binding"/>
    <property type="evidence" value="ECO:0007669"/>
    <property type="project" value="UniProtKB-KW"/>
</dbReference>
<dbReference type="OrthoDB" id="1888914at2759"/>
<dbReference type="GO" id="GO:0042742">
    <property type="term" value="P:defense response to bacterium"/>
    <property type="evidence" value="ECO:0007669"/>
    <property type="project" value="UniProtKB-KW"/>
</dbReference>
<evidence type="ECO:0000256" key="10">
    <source>
        <dbReference type="ARBA" id="ARBA00023022"/>
    </source>
</evidence>
<evidence type="ECO:0000256" key="8">
    <source>
        <dbReference type="ARBA" id="ARBA00022821"/>
    </source>
</evidence>
<gene>
    <name evidence="17" type="ORF">F511_02039</name>
</gene>
<feature type="chain" id="PRO_5016304629" evidence="15">
    <location>
        <begin position="28"/>
        <end position="135"/>
    </location>
</feature>
<evidence type="ECO:0000256" key="11">
    <source>
        <dbReference type="ARBA" id="ARBA00023035"/>
    </source>
</evidence>
<dbReference type="GO" id="GO:0009506">
    <property type="term" value="C:plasmodesma"/>
    <property type="evidence" value="ECO:0007669"/>
    <property type="project" value="UniProtKB-SubCell"/>
</dbReference>
<keyword evidence="12" id="KW-1015">Disulfide bond</keyword>
<dbReference type="GO" id="GO:0005886">
    <property type="term" value="C:plasma membrane"/>
    <property type="evidence" value="ECO:0007669"/>
    <property type="project" value="UniProtKB-SubCell"/>
</dbReference>
<keyword evidence="9" id="KW-0965">Cell junction</keyword>
<keyword evidence="5 15" id="KW-0732">Signal</keyword>
<evidence type="ECO:0000313" key="17">
    <source>
        <dbReference type="EMBL" id="KZV39576.1"/>
    </source>
</evidence>
<dbReference type="PROSITE" id="PS51473">
    <property type="entry name" value="GNK2"/>
    <property type="match status" value="1"/>
</dbReference>
<proteinExistence type="inferred from homology"/>
<keyword evidence="7" id="KW-0677">Repeat</keyword>
<reference evidence="17 18" key="1">
    <citation type="journal article" date="2015" name="Proc. Natl. Acad. Sci. U.S.A.">
        <title>The resurrection genome of Boea hygrometrica: A blueprint for survival of dehydration.</title>
        <authorList>
            <person name="Xiao L."/>
            <person name="Yang G."/>
            <person name="Zhang L."/>
            <person name="Yang X."/>
            <person name="Zhao S."/>
            <person name="Ji Z."/>
            <person name="Zhou Q."/>
            <person name="Hu M."/>
            <person name="Wang Y."/>
            <person name="Chen M."/>
            <person name="Xu Y."/>
            <person name="Jin H."/>
            <person name="Xiao X."/>
            <person name="Hu G."/>
            <person name="Bao F."/>
            <person name="Hu Y."/>
            <person name="Wan P."/>
            <person name="Li L."/>
            <person name="Deng X."/>
            <person name="Kuang T."/>
            <person name="Xiang C."/>
            <person name="Zhu J.K."/>
            <person name="Oliver M.J."/>
            <person name="He Y."/>
        </authorList>
    </citation>
    <scope>NUCLEOTIDE SEQUENCE [LARGE SCALE GENOMIC DNA]</scope>
    <source>
        <strain evidence="18">cv. XS01</strain>
    </source>
</reference>
<keyword evidence="2" id="KW-0929">Antimicrobial</keyword>
<dbReference type="InterPro" id="IPR038408">
    <property type="entry name" value="GNK2_sf"/>
</dbReference>
<evidence type="ECO:0000256" key="5">
    <source>
        <dbReference type="ARBA" id="ARBA00022729"/>
    </source>
</evidence>
<evidence type="ECO:0000256" key="3">
    <source>
        <dbReference type="ARBA" id="ARBA00022577"/>
    </source>
</evidence>
<dbReference type="CDD" id="cd23509">
    <property type="entry name" value="Gnk2-like"/>
    <property type="match status" value="1"/>
</dbReference>
<evidence type="ECO:0000256" key="12">
    <source>
        <dbReference type="ARBA" id="ARBA00023157"/>
    </source>
</evidence>
<feature type="domain" description="Gnk2-homologous" evidence="16">
    <location>
        <begin position="31"/>
        <end position="135"/>
    </location>
</feature>